<sequence length="1352" mass="146944">MPSPKTISSATFSNPGLSQSHSPSLYHPEQTLQTHQIHASGLPQYQQQHHHNQQQQQPSYQKQHRLSRSFPSSPSSNHLAAPRYPIGTRSDRPQAPVSSLLGSRLDTSTSFSRKTPSPLPRISSLLPPPQQPATHSPTNKPDVVILEEPDSNSPLDYEVSSHLRPSTAHSRSSSAGLSSDGVRNLNRWSASTTSSRASAQDHRAFNSHARRMSVDASALPATNSTLAPSQPSQRLPRHRRRSNSSDGSWGTNSGSKLRAYSPSGFTHTEGHSTLFTSHNHNSPSTNKLATPGNGSRAPTGASGTLKTGLVTDQNQTWDAFSCPGRRGSTEQRRQQVSRVAMPPDRNEEAYETKGHSRNWSQTAKGSADTTGSSRGKERGNRPPSQKAMLSRALQKANTAVQLDNAQNFEGARHSYAEACELLHQVLARTSTEEDRRKLEAITKRRTYTSRIEELDQMVPVQQVAEGKALPARPESLGLRLNPTLQFDDDDEDLEDTDGLETATLTGILKEGNQQANSYSGSGLTISRMQGLGDRQRSASARLPEQYPLQSSFSRSPLRERASDDQLIFQIPTDDAYMPPPLSPRRLSSPKADGQSSPDGPIRSDFSLSARRPSQSSRHVRDSSRESNSWLDPIDESGGSTASSVHSRSSSAVIRRKHIRAPSGATEAEFDAALDAAVEAAYDDGYEPTGFSDPETQGSDDPIVAKALRKVELAKERVRQTEREAIEQANERERLARIQAEQQSDEDVVREDFFDDGSSDEEERILDEITRDYSVDDFAFNLASHQAAARTSGSSDLAQSSWQPSVTPTDAAGDDVFSSLVDPIAANNFPSVGGPAVPPPAQALPELPSKKPVSGATQLPGPGQSVRSRRMSGQNPKQLKIETIKLAKYGDPGRRYSVAQASSGIHGVDFGHPDINRPPDADADGSMARPYSPPEGISPTQPVPPTPPLGHSRSRDSEDFTGSHSGSPSFRPTLRKNFSSSSLRSMKNRNMSLSNLDDASDMSPGTPLSTAFGINGRHPAMPTLPTPLAAAFKEKFTPSSAGGLYLFDDSLHSPQSPGSPNALQPDAPIPLEPCPTDYMLRPFWLMRCLYQTLAHPRGGYLSNKLFVPRDVWKVKGVKIRNVEDKVATCDYLTAALLKLARVDTCDADAVLEEMQALEGILEQVQVGLTRKLGTDVGIQTSSMLFRDASNSAELEAAISVPRSASVSGKSSSFSWRRLRSKNSAAGLNNSFNAKSNGGESGKESPGLETLPMTEHPTSRPSRRDPSNAQFSGPNANYMGSLARLFDAAQTIDQIARQVEDPGLRHADKTQVGLELCTRHAAEFFGFFICRFVLSDLSLLLDKFIKRGSEWVLA</sequence>
<organism evidence="3 4">
    <name type="scientific">Colletotrichum salicis</name>
    <dbReference type="NCBI Taxonomy" id="1209931"/>
    <lineage>
        <taxon>Eukaryota</taxon>
        <taxon>Fungi</taxon>
        <taxon>Dikarya</taxon>
        <taxon>Ascomycota</taxon>
        <taxon>Pezizomycotina</taxon>
        <taxon>Sordariomycetes</taxon>
        <taxon>Hypocreomycetidae</taxon>
        <taxon>Glomerellales</taxon>
        <taxon>Glomerellaceae</taxon>
        <taxon>Colletotrichum</taxon>
        <taxon>Colletotrichum acutatum species complex</taxon>
    </lineage>
</organism>
<feature type="region of interest" description="Disordered" evidence="1">
    <location>
        <begin position="1225"/>
        <end position="1271"/>
    </location>
</feature>
<name>A0A135UGB4_9PEZI</name>
<feature type="compositionally biased region" description="Polar residues" evidence="1">
    <location>
        <begin position="96"/>
        <end position="115"/>
    </location>
</feature>
<keyword evidence="4" id="KW-1185">Reference proteome</keyword>
<feature type="compositionally biased region" description="Polar residues" evidence="1">
    <location>
        <begin position="220"/>
        <end position="233"/>
    </location>
</feature>
<feature type="compositionally biased region" description="Basic and acidic residues" evidence="1">
    <location>
        <begin position="908"/>
        <end position="919"/>
    </location>
</feature>
<feature type="region of interest" description="Disordered" evidence="1">
    <location>
        <begin position="217"/>
        <end position="394"/>
    </location>
</feature>
<feature type="region of interest" description="Disordered" evidence="1">
    <location>
        <begin position="1"/>
        <end position="182"/>
    </location>
</feature>
<feature type="compositionally biased region" description="Polar residues" evidence="1">
    <location>
        <begin position="357"/>
        <end position="373"/>
    </location>
</feature>
<proteinExistence type="predicted"/>
<evidence type="ECO:0000313" key="4">
    <source>
        <dbReference type="Proteomes" id="UP000070121"/>
    </source>
</evidence>
<feature type="compositionally biased region" description="Basic and acidic residues" evidence="1">
    <location>
        <begin position="344"/>
        <end position="354"/>
    </location>
</feature>
<evidence type="ECO:0000313" key="3">
    <source>
        <dbReference type="EMBL" id="KXH59431.1"/>
    </source>
</evidence>
<feature type="compositionally biased region" description="Polar residues" evidence="1">
    <location>
        <begin position="1225"/>
        <end position="1236"/>
    </location>
</feature>
<feature type="compositionally biased region" description="Polar residues" evidence="1">
    <location>
        <begin position="263"/>
        <end position="288"/>
    </location>
</feature>
<dbReference type="InterPro" id="IPR007330">
    <property type="entry name" value="MIT_dom"/>
</dbReference>
<protein>
    <submittedName>
        <fullName evidence="3">MIT domain-containing protein</fullName>
    </submittedName>
</protein>
<evidence type="ECO:0000256" key="1">
    <source>
        <dbReference type="SAM" id="MobiDB-lite"/>
    </source>
</evidence>
<feature type="compositionally biased region" description="Low complexity" evidence="1">
    <location>
        <begin position="166"/>
        <end position="179"/>
    </location>
</feature>
<feature type="compositionally biased region" description="Polar residues" evidence="1">
    <location>
        <begin position="788"/>
        <end position="807"/>
    </location>
</feature>
<feature type="compositionally biased region" description="Acidic residues" evidence="1">
    <location>
        <begin position="742"/>
        <end position="764"/>
    </location>
</feature>
<feature type="compositionally biased region" description="Polar residues" evidence="1">
    <location>
        <begin position="244"/>
        <end position="255"/>
    </location>
</feature>
<accession>A0A135UGB4</accession>
<dbReference type="PANTHER" id="PTHR37327">
    <property type="entry name" value="CHROMOSOME 1, WHOLE GENOME SHOTGUN SEQUENCE"/>
    <property type="match status" value="1"/>
</dbReference>
<gene>
    <name evidence="3" type="ORF">CSAL01_03716</name>
</gene>
<feature type="compositionally biased region" description="Polar residues" evidence="1">
    <location>
        <begin position="301"/>
        <end position="318"/>
    </location>
</feature>
<feature type="domain" description="MIT" evidence="2">
    <location>
        <begin position="389"/>
        <end position="455"/>
    </location>
</feature>
<feature type="compositionally biased region" description="Basic and acidic residues" evidence="1">
    <location>
        <begin position="715"/>
        <end position="735"/>
    </location>
</feature>
<feature type="compositionally biased region" description="Polar residues" evidence="1">
    <location>
        <begin position="959"/>
        <end position="985"/>
    </location>
</feature>
<feature type="region of interest" description="Disordered" evidence="1">
    <location>
        <begin position="784"/>
        <end position="814"/>
    </location>
</feature>
<feature type="region of interest" description="Disordered" evidence="1">
    <location>
        <begin position="530"/>
        <end position="654"/>
    </location>
</feature>
<feature type="compositionally biased region" description="Low complexity" evidence="1">
    <location>
        <begin position="636"/>
        <end position="652"/>
    </location>
</feature>
<dbReference type="STRING" id="1209931.A0A135UGB4"/>
<feature type="region of interest" description="Disordered" evidence="1">
    <location>
        <begin position="826"/>
        <end position="885"/>
    </location>
</feature>
<dbReference type="CDD" id="cd02656">
    <property type="entry name" value="MIT"/>
    <property type="match status" value="1"/>
</dbReference>
<feature type="region of interest" description="Disordered" evidence="1">
    <location>
        <begin position="715"/>
        <end position="765"/>
    </location>
</feature>
<dbReference type="Pfam" id="PF04212">
    <property type="entry name" value="MIT"/>
    <property type="match status" value="1"/>
</dbReference>
<dbReference type="Gene3D" id="1.20.58.80">
    <property type="entry name" value="Phosphotransferase system, lactose/cellobiose-type IIA subunit"/>
    <property type="match status" value="1"/>
</dbReference>
<dbReference type="Proteomes" id="UP000070121">
    <property type="component" value="Unassembled WGS sequence"/>
</dbReference>
<feature type="region of interest" description="Disordered" evidence="1">
    <location>
        <begin position="905"/>
        <end position="985"/>
    </location>
</feature>
<dbReference type="SUPFAM" id="SSF116846">
    <property type="entry name" value="MIT domain"/>
    <property type="match status" value="1"/>
</dbReference>
<dbReference type="OrthoDB" id="2245455at2759"/>
<feature type="compositionally biased region" description="Polar residues" evidence="1">
    <location>
        <begin position="1"/>
        <end position="23"/>
    </location>
</feature>
<reference evidence="3 4" key="1">
    <citation type="submission" date="2014-02" db="EMBL/GenBank/DDBJ databases">
        <title>The genome sequence of Colletotrichum salicis CBS 607.94.</title>
        <authorList>
            <person name="Baroncelli R."/>
            <person name="Thon M.R."/>
        </authorList>
    </citation>
    <scope>NUCLEOTIDE SEQUENCE [LARGE SCALE GENOMIC DNA]</scope>
    <source>
        <strain evidence="3 4">CBS 607.94</strain>
    </source>
</reference>
<comment type="caution">
    <text evidence="3">The sequence shown here is derived from an EMBL/GenBank/DDBJ whole genome shotgun (WGS) entry which is preliminary data.</text>
</comment>
<evidence type="ECO:0000259" key="2">
    <source>
        <dbReference type="Pfam" id="PF04212"/>
    </source>
</evidence>
<dbReference type="InterPro" id="IPR036181">
    <property type="entry name" value="MIT_dom_sf"/>
</dbReference>
<dbReference type="EMBL" id="JFFI01001504">
    <property type="protein sequence ID" value="KXH59431.1"/>
    <property type="molecule type" value="Genomic_DNA"/>
</dbReference>
<dbReference type="PANTHER" id="PTHR37327:SF1">
    <property type="entry name" value="MICROTUBULE INTERACTING AND TRANSPORT DOMAIN-CONTAINING PROTEIN"/>
    <property type="match status" value="1"/>
</dbReference>